<reference evidence="2 3" key="1">
    <citation type="journal article" date="2024" name="Science">
        <title>Giant polyketide synthase enzymes in the biosynthesis of giant marine polyether toxins.</title>
        <authorList>
            <person name="Fallon T.R."/>
            <person name="Shende V.V."/>
            <person name="Wierzbicki I.H."/>
            <person name="Pendleton A.L."/>
            <person name="Watervoot N.F."/>
            <person name="Auber R.P."/>
            <person name="Gonzalez D.J."/>
            <person name="Wisecaver J.H."/>
            <person name="Moore B.S."/>
        </authorList>
    </citation>
    <scope>NUCLEOTIDE SEQUENCE [LARGE SCALE GENOMIC DNA]</scope>
    <source>
        <strain evidence="2 3">12B1</strain>
    </source>
</reference>
<organism evidence="2 3">
    <name type="scientific">Prymnesium parvum</name>
    <name type="common">Toxic golden alga</name>
    <dbReference type="NCBI Taxonomy" id="97485"/>
    <lineage>
        <taxon>Eukaryota</taxon>
        <taxon>Haptista</taxon>
        <taxon>Haptophyta</taxon>
        <taxon>Prymnesiophyceae</taxon>
        <taxon>Prymnesiales</taxon>
        <taxon>Prymnesiaceae</taxon>
        <taxon>Prymnesium</taxon>
    </lineage>
</organism>
<dbReference type="EMBL" id="JBGBPQ010000003">
    <property type="protein sequence ID" value="KAL1527066.1"/>
    <property type="molecule type" value="Genomic_DNA"/>
</dbReference>
<dbReference type="Proteomes" id="UP001515480">
    <property type="component" value="Unassembled WGS sequence"/>
</dbReference>
<name>A0AB34K1W8_PRYPA</name>
<accession>A0AB34K1W8</accession>
<comment type="caution">
    <text evidence="2">The sequence shown here is derived from an EMBL/GenBank/DDBJ whole genome shotgun (WGS) entry which is preliminary data.</text>
</comment>
<gene>
    <name evidence="2" type="ORF">AB1Y20_015750</name>
</gene>
<dbReference type="AlphaFoldDB" id="A0AB34K1W8"/>
<evidence type="ECO:0000256" key="1">
    <source>
        <dbReference type="SAM" id="MobiDB-lite"/>
    </source>
</evidence>
<sequence>MSGGGADAPSSPASMLEGLLERTNDDDQEATGRGGGEPTPNPPRRSPRKSPAGGEARRDRERDPVALYSHHVVFDKKLK</sequence>
<protein>
    <submittedName>
        <fullName evidence="2">Uncharacterized protein</fullName>
    </submittedName>
</protein>
<evidence type="ECO:0000313" key="2">
    <source>
        <dbReference type="EMBL" id="KAL1527066.1"/>
    </source>
</evidence>
<keyword evidence="3" id="KW-1185">Reference proteome</keyword>
<feature type="compositionally biased region" description="Basic and acidic residues" evidence="1">
    <location>
        <begin position="55"/>
        <end position="64"/>
    </location>
</feature>
<proteinExistence type="predicted"/>
<evidence type="ECO:0000313" key="3">
    <source>
        <dbReference type="Proteomes" id="UP001515480"/>
    </source>
</evidence>
<feature type="region of interest" description="Disordered" evidence="1">
    <location>
        <begin position="1"/>
        <end position="79"/>
    </location>
</feature>